<accession>A0A8S0X1I7</accession>
<feature type="compositionally biased region" description="Basic and acidic residues" evidence="1">
    <location>
        <begin position="52"/>
        <end position="67"/>
    </location>
</feature>
<sequence>MNIINLRKSLRRSSMTRRIKDRRTVPYQFGSPEWVENIKRNYLAWPKFNRREQERRNDDRRSPDRRQSQISESIRTEKKYARILLTAEERKLIEDMYLGDIK</sequence>
<dbReference type="Proteomes" id="UP000494216">
    <property type="component" value="Unassembled WGS sequence"/>
</dbReference>
<proteinExistence type="predicted"/>
<protein>
    <submittedName>
        <fullName evidence="2">Uncharacterized protein</fullName>
    </submittedName>
</protein>
<dbReference type="EMBL" id="CADCXN010000067">
    <property type="protein sequence ID" value="CAA9891258.1"/>
    <property type="molecule type" value="Genomic_DNA"/>
</dbReference>
<keyword evidence="3" id="KW-1185">Reference proteome</keyword>
<comment type="caution">
    <text evidence="2">The sequence shown here is derived from an EMBL/GenBank/DDBJ whole genome shotgun (WGS) entry which is preliminary data.</text>
</comment>
<gene>
    <name evidence="2" type="ORF">METHB2_380031</name>
</gene>
<evidence type="ECO:0000313" key="3">
    <source>
        <dbReference type="Proteomes" id="UP000494216"/>
    </source>
</evidence>
<reference evidence="2 3" key="1">
    <citation type="submission" date="2020-02" db="EMBL/GenBank/DDBJ databases">
        <authorList>
            <person name="Hogendoorn C."/>
        </authorList>
    </citation>
    <scope>NUCLEOTIDE SEQUENCE [LARGE SCALE GENOMIC DNA]</scope>
    <source>
        <strain evidence="2">METHB21</strain>
    </source>
</reference>
<dbReference type="AlphaFoldDB" id="A0A8S0X1I7"/>
<organism evidence="2 3">
    <name type="scientific">Candidatus Methylobacter favarea</name>
    <dbReference type="NCBI Taxonomy" id="2707345"/>
    <lineage>
        <taxon>Bacteria</taxon>
        <taxon>Pseudomonadati</taxon>
        <taxon>Pseudomonadota</taxon>
        <taxon>Gammaproteobacteria</taxon>
        <taxon>Methylococcales</taxon>
        <taxon>Methylococcaceae</taxon>
        <taxon>Methylobacter</taxon>
    </lineage>
</organism>
<name>A0A8S0X1I7_9GAMM</name>
<evidence type="ECO:0000313" key="2">
    <source>
        <dbReference type="EMBL" id="CAA9891258.1"/>
    </source>
</evidence>
<evidence type="ECO:0000256" key="1">
    <source>
        <dbReference type="SAM" id="MobiDB-lite"/>
    </source>
</evidence>
<feature type="region of interest" description="Disordered" evidence="1">
    <location>
        <begin position="52"/>
        <end position="73"/>
    </location>
</feature>